<accession>D2R647</accession>
<evidence type="ECO:0000256" key="5">
    <source>
        <dbReference type="ARBA" id="ARBA00022989"/>
    </source>
</evidence>
<dbReference type="PANTHER" id="PTHR11730">
    <property type="entry name" value="AMMONIUM TRANSPORTER"/>
    <property type="match status" value="1"/>
</dbReference>
<dbReference type="PROSITE" id="PS01219">
    <property type="entry name" value="AMMONIUM_TRANSP"/>
    <property type="match status" value="1"/>
</dbReference>
<dbReference type="eggNOG" id="COG0004">
    <property type="taxonomic scope" value="Bacteria"/>
</dbReference>
<dbReference type="KEGG" id="psl:Psta_4490"/>
<keyword evidence="10" id="KW-0732">Signal</keyword>
<evidence type="ECO:0000256" key="7">
    <source>
        <dbReference type="ARBA" id="ARBA00023177"/>
    </source>
</evidence>
<dbReference type="PANTHER" id="PTHR11730:SF62">
    <property type="entry name" value="AMMONIUM TRANSPORTER SLL1017-RELATED"/>
    <property type="match status" value="1"/>
</dbReference>
<dbReference type="GO" id="GO:0097272">
    <property type="term" value="P:ammonium homeostasis"/>
    <property type="evidence" value="ECO:0007669"/>
    <property type="project" value="TreeGrafter"/>
</dbReference>
<evidence type="ECO:0000256" key="9">
    <source>
        <dbReference type="SAM" id="MobiDB-lite"/>
    </source>
</evidence>
<dbReference type="GO" id="GO:0005886">
    <property type="term" value="C:plasma membrane"/>
    <property type="evidence" value="ECO:0007669"/>
    <property type="project" value="UniProtKB-SubCell"/>
</dbReference>
<feature type="transmembrane region" description="Helical" evidence="8">
    <location>
        <begin position="433"/>
        <end position="457"/>
    </location>
</feature>
<dbReference type="Gene3D" id="1.10.3430.10">
    <property type="entry name" value="Ammonium transporter AmtB like domains"/>
    <property type="match status" value="1"/>
</dbReference>
<feature type="transmembrane region" description="Helical" evidence="8">
    <location>
        <begin position="375"/>
        <end position="391"/>
    </location>
</feature>
<proteinExistence type="inferred from homology"/>
<dbReference type="GO" id="GO:0008519">
    <property type="term" value="F:ammonium channel activity"/>
    <property type="evidence" value="ECO:0007669"/>
    <property type="project" value="InterPro"/>
</dbReference>
<feature type="transmembrane region" description="Helical" evidence="8">
    <location>
        <begin position="319"/>
        <end position="342"/>
    </location>
</feature>
<feature type="transmembrane region" description="Helical" evidence="8">
    <location>
        <begin position="181"/>
        <end position="201"/>
    </location>
</feature>
<dbReference type="InterPro" id="IPR018047">
    <property type="entry name" value="Ammonium_transpt_CS"/>
</dbReference>
<dbReference type="EMBL" id="CP001848">
    <property type="protein sequence ID" value="ADB19132.1"/>
    <property type="molecule type" value="Genomic_DNA"/>
</dbReference>
<dbReference type="InterPro" id="IPR001905">
    <property type="entry name" value="Ammonium_transpt"/>
</dbReference>
<evidence type="ECO:0000256" key="4">
    <source>
        <dbReference type="ARBA" id="ARBA00022692"/>
    </source>
</evidence>
<evidence type="ECO:0000256" key="8">
    <source>
        <dbReference type="RuleBase" id="RU362002"/>
    </source>
</evidence>
<name>D2R647_PIRSD</name>
<keyword evidence="6 8" id="KW-0472">Membrane</keyword>
<dbReference type="NCBIfam" id="TIGR00836">
    <property type="entry name" value="amt"/>
    <property type="match status" value="1"/>
</dbReference>
<evidence type="ECO:0000256" key="3">
    <source>
        <dbReference type="ARBA" id="ARBA00022448"/>
    </source>
</evidence>
<feature type="transmembrane region" description="Helical" evidence="8">
    <location>
        <begin position="282"/>
        <end position="299"/>
    </location>
</feature>
<dbReference type="AlphaFoldDB" id="D2R647"/>
<feature type="region of interest" description="Disordered" evidence="9">
    <location>
        <begin position="501"/>
        <end position="521"/>
    </location>
</feature>
<keyword evidence="7 8" id="KW-0924">Ammonia transport</keyword>
<organism evidence="12 13">
    <name type="scientific">Pirellula staleyi (strain ATCC 27377 / DSM 6068 / ICPB 4128)</name>
    <name type="common">Pirella staleyi</name>
    <dbReference type="NCBI Taxonomy" id="530564"/>
    <lineage>
        <taxon>Bacteria</taxon>
        <taxon>Pseudomonadati</taxon>
        <taxon>Planctomycetota</taxon>
        <taxon>Planctomycetia</taxon>
        <taxon>Pirellulales</taxon>
        <taxon>Pirellulaceae</taxon>
        <taxon>Pirellula</taxon>
    </lineage>
</organism>
<evidence type="ECO:0000256" key="2">
    <source>
        <dbReference type="ARBA" id="ARBA00005887"/>
    </source>
</evidence>
<dbReference type="HOGENOM" id="CLU_000445_33_1_0"/>
<dbReference type="Pfam" id="PF00909">
    <property type="entry name" value="Ammonium_transp"/>
    <property type="match status" value="1"/>
</dbReference>
<evidence type="ECO:0000313" key="12">
    <source>
        <dbReference type="EMBL" id="ADB19132.1"/>
    </source>
</evidence>
<protein>
    <recommendedName>
        <fullName evidence="8">Ammonium transporter</fullName>
    </recommendedName>
</protein>
<evidence type="ECO:0000259" key="11">
    <source>
        <dbReference type="Pfam" id="PF00909"/>
    </source>
</evidence>
<sequence length="521" mass="53891" precursor="true">MSRSSFSWAGMFLALLLCTSFAVTAYGQEATPPAETPAAEAPAETPAEPAAETPAAETPAEPAAEEAAPAAPLAAAYGGNEIEYAFDNFILFICAVLVLFMQAGFALVETGLNASKNAVNIMFKNFMDMCIGAVLYFICGYGIMYPGDAWIVGEYFGFAGWGIGAETGDPVAANLTSDFDFLFQAAFAATAATIVSGSVAGRIKFPAYLIYTVIISAVIYPISGSWKWGYGWLHDKGFVDFAGSVVVHSVGGLAGLAGAIALGPRIGKFINGKAQAMPGHNIPYVALGVFILVIGWFGFNPGSQLAFVGKANVDLVAKVAVNTLLAGCFGGVVSMIFSWGLFKKPDLTMALNGTLAGLVAVTANCHIITYGESFIISGVAGVLVVLGIVLLDKVGVDDPVGAFPVHGICGMWAGVATGIFGDLAEGVTRTDFIVIQVIGTAVIGVWALGTSLVMFFAMKACGVLRVDAEEEILGLDITEHGMYAYPQGIVSLEHTPGSSGMHSVGMSGSTVPAGKPSTEAV</sequence>
<dbReference type="Proteomes" id="UP000001887">
    <property type="component" value="Chromosome"/>
</dbReference>
<dbReference type="SUPFAM" id="SSF111352">
    <property type="entry name" value="Ammonium transporter"/>
    <property type="match status" value="1"/>
</dbReference>
<dbReference type="InterPro" id="IPR029020">
    <property type="entry name" value="Ammonium/urea_transptr"/>
</dbReference>
<evidence type="ECO:0000256" key="1">
    <source>
        <dbReference type="ARBA" id="ARBA00004141"/>
    </source>
</evidence>
<keyword evidence="4 8" id="KW-0812">Transmembrane</keyword>
<dbReference type="InterPro" id="IPR024041">
    <property type="entry name" value="NH4_transpt_AmtB-like_dom"/>
</dbReference>
<feature type="transmembrane region" description="Helical" evidence="8">
    <location>
        <begin position="241"/>
        <end position="262"/>
    </location>
</feature>
<feature type="transmembrane region" description="Helical" evidence="8">
    <location>
        <begin position="89"/>
        <end position="108"/>
    </location>
</feature>
<comment type="subcellular location">
    <subcellularLocation>
        <location evidence="8">Cell membrane</location>
        <topology evidence="8">Multi-pass membrane protein</topology>
    </subcellularLocation>
    <subcellularLocation>
        <location evidence="1">Membrane</location>
        <topology evidence="1">Multi-pass membrane protein</topology>
    </subcellularLocation>
</comment>
<keyword evidence="3 8" id="KW-0813">Transport</keyword>
<keyword evidence="5 8" id="KW-1133">Transmembrane helix</keyword>
<feature type="region of interest" description="Disordered" evidence="9">
    <location>
        <begin position="32"/>
        <end position="63"/>
    </location>
</feature>
<evidence type="ECO:0000313" key="13">
    <source>
        <dbReference type="Proteomes" id="UP000001887"/>
    </source>
</evidence>
<comment type="similarity">
    <text evidence="2 8">Belongs to the ammonia transporter channel (TC 1.A.11.2) family.</text>
</comment>
<reference evidence="12 13" key="1">
    <citation type="journal article" date="2009" name="Stand. Genomic Sci.">
        <title>Complete genome sequence of Pirellula staleyi type strain (ATCC 27377).</title>
        <authorList>
            <person name="Clum A."/>
            <person name="Tindall B.J."/>
            <person name="Sikorski J."/>
            <person name="Ivanova N."/>
            <person name="Mavrommatis K."/>
            <person name="Lucas S."/>
            <person name="Glavina del Rio T."/>
            <person name="Nolan M."/>
            <person name="Chen F."/>
            <person name="Tice H."/>
            <person name="Pitluck S."/>
            <person name="Cheng J.F."/>
            <person name="Chertkov O."/>
            <person name="Brettin T."/>
            <person name="Han C."/>
            <person name="Detter J.C."/>
            <person name="Kuske C."/>
            <person name="Bruce D."/>
            <person name="Goodwin L."/>
            <person name="Ovchinikova G."/>
            <person name="Pati A."/>
            <person name="Mikhailova N."/>
            <person name="Chen A."/>
            <person name="Palaniappan K."/>
            <person name="Land M."/>
            <person name="Hauser L."/>
            <person name="Chang Y.J."/>
            <person name="Jeffries C.D."/>
            <person name="Chain P."/>
            <person name="Rohde M."/>
            <person name="Goker M."/>
            <person name="Bristow J."/>
            <person name="Eisen J.A."/>
            <person name="Markowitz V."/>
            <person name="Hugenholtz P."/>
            <person name="Kyrpides N.C."/>
            <person name="Klenk H.P."/>
            <person name="Lapidus A."/>
        </authorList>
    </citation>
    <scope>NUCLEOTIDE SEQUENCE [LARGE SCALE GENOMIC DNA]</scope>
    <source>
        <strain evidence="13">ATCC 27377 / DSM 6068 / ICPB 4128</strain>
    </source>
</reference>
<feature type="domain" description="Ammonium transporter AmtB-like" evidence="11">
    <location>
        <begin position="91"/>
        <end position="485"/>
    </location>
</feature>
<feature type="chain" id="PRO_5003036222" description="Ammonium transporter" evidence="10">
    <location>
        <begin position="26"/>
        <end position="521"/>
    </location>
</feature>
<evidence type="ECO:0000256" key="10">
    <source>
        <dbReference type="SAM" id="SignalP"/>
    </source>
</evidence>
<feature type="signal peptide" evidence="10">
    <location>
        <begin position="1"/>
        <end position="25"/>
    </location>
</feature>
<keyword evidence="13" id="KW-1185">Reference proteome</keyword>
<feature type="transmembrane region" description="Helical" evidence="8">
    <location>
        <begin position="349"/>
        <end position="369"/>
    </location>
</feature>
<feature type="transmembrane region" description="Helical" evidence="8">
    <location>
        <begin position="129"/>
        <end position="147"/>
    </location>
</feature>
<feature type="transmembrane region" description="Helical" evidence="8">
    <location>
        <begin position="208"/>
        <end position="229"/>
    </location>
</feature>
<feature type="transmembrane region" description="Helical" evidence="8">
    <location>
        <begin position="403"/>
        <end position="421"/>
    </location>
</feature>
<gene>
    <name evidence="12" type="ordered locus">Psta_4490</name>
</gene>
<dbReference type="STRING" id="530564.Psta_4490"/>
<evidence type="ECO:0000256" key="6">
    <source>
        <dbReference type="ARBA" id="ARBA00023136"/>
    </source>
</evidence>